<evidence type="ECO:0000256" key="3">
    <source>
        <dbReference type="ARBA" id="ARBA00022679"/>
    </source>
</evidence>
<dbReference type="EMBL" id="DTGT01000049">
    <property type="protein sequence ID" value="HGH59954.1"/>
    <property type="molecule type" value="Genomic_DNA"/>
</dbReference>
<dbReference type="UniPathway" id="UPA00219"/>
<protein>
    <recommendedName>
        <fullName evidence="8">L,D-TPase catalytic domain-containing protein</fullName>
    </recommendedName>
</protein>
<keyword evidence="6 7" id="KW-0961">Cell wall biogenesis/degradation</keyword>
<dbReference type="Pfam" id="PF03734">
    <property type="entry name" value="YkuD"/>
    <property type="match status" value="1"/>
</dbReference>
<keyword evidence="3" id="KW-0808">Transferase</keyword>
<dbReference type="SUPFAM" id="SSF141523">
    <property type="entry name" value="L,D-transpeptidase catalytic domain-like"/>
    <property type="match status" value="1"/>
</dbReference>
<evidence type="ECO:0000256" key="1">
    <source>
        <dbReference type="ARBA" id="ARBA00004752"/>
    </source>
</evidence>
<sequence length="219" mass="24302">MSGANYLAVVSDSELCRVLPKLKARFIPLFMAAIVSAFMCEAATAQTVDLVIPRDKIVISKSRQTLEFFKNGSHKKSYRVCLGLNPTGPKRVQGDSKTPEGDYFVCYKSAASRFHRFLGISYPGSHDAQAAFEAGLICLDERDAIIDCIRKGEAPPWNTPLGGWVGIHGYPSGAYESKWALLLYPKPHNWTDGCVALWNFEIEELYGSVRLNTPVRIEP</sequence>
<evidence type="ECO:0000256" key="4">
    <source>
        <dbReference type="ARBA" id="ARBA00022960"/>
    </source>
</evidence>
<dbReference type="GO" id="GO:0008360">
    <property type="term" value="P:regulation of cell shape"/>
    <property type="evidence" value="ECO:0007669"/>
    <property type="project" value="UniProtKB-UniRule"/>
</dbReference>
<evidence type="ECO:0000256" key="7">
    <source>
        <dbReference type="PROSITE-ProRule" id="PRU01373"/>
    </source>
</evidence>
<evidence type="ECO:0000259" key="8">
    <source>
        <dbReference type="PROSITE" id="PS52029"/>
    </source>
</evidence>
<evidence type="ECO:0000256" key="2">
    <source>
        <dbReference type="ARBA" id="ARBA00005992"/>
    </source>
</evidence>
<dbReference type="AlphaFoldDB" id="A0A7C4ETE3"/>
<accession>A0A7C4ETE3</accession>
<gene>
    <name evidence="9" type="ORF">ENV54_01500</name>
</gene>
<dbReference type="PANTHER" id="PTHR36699">
    <property type="entry name" value="LD-TRANSPEPTIDASE"/>
    <property type="match status" value="1"/>
</dbReference>
<comment type="similarity">
    <text evidence="2">Belongs to the YkuD family.</text>
</comment>
<keyword evidence="5 7" id="KW-0573">Peptidoglycan synthesis</keyword>
<feature type="domain" description="L,D-TPase catalytic" evidence="8">
    <location>
        <begin position="55"/>
        <end position="218"/>
    </location>
</feature>
<comment type="caution">
    <text evidence="9">The sequence shown here is derived from an EMBL/GenBank/DDBJ whole genome shotgun (WGS) entry which is preliminary data.</text>
</comment>
<comment type="pathway">
    <text evidence="1 7">Cell wall biogenesis; peptidoglycan biosynthesis.</text>
</comment>
<name>A0A7C4ETE3_9BACT</name>
<dbReference type="Gene3D" id="2.40.440.10">
    <property type="entry name" value="L,D-transpeptidase catalytic domain-like"/>
    <property type="match status" value="1"/>
</dbReference>
<proteinExistence type="inferred from homology"/>
<dbReference type="GO" id="GO:0009252">
    <property type="term" value="P:peptidoglycan biosynthetic process"/>
    <property type="evidence" value="ECO:0007669"/>
    <property type="project" value="UniProtKB-UniPathway"/>
</dbReference>
<dbReference type="InterPro" id="IPR038063">
    <property type="entry name" value="Transpep_catalytic_dom"/>
</dbReference>
<reference evidence="9" key="1">
    <citation type="journal article" date="2020" name="mSystems">
        <title>Genome- and Community-Level Interaction Insights into Carbon Utilization and Element Cycling Functions of Hydrothermarchaeota in Hydrothermal Sediment.</title>
        <authorList>
            <person name="Zhou Z."/>
            <person name="Liu Y."/>
            <person name="Xu W."/>
            <person name="Pan J."/>
            <person name="Luo Z.H."/>
            <person name="Li M."/>
        </authorList>
    </citation>
    <scope>NUCLEOTIDE SEQUENCE [LARGE SCALE GENOMIC DNA]</scope>
    <source>
        <strain evidence="9">SpSt-769</strain>
    </source>
</reference>
<evidence type="ECO:0000256" key="5">
    <source>
        <dbReference type="ARBA" id="ARBA00022984"/>
    </source>
</evidence>
<dbReference type="GO" id="GO:0016740">
    <property type="term" value="F:transferase activity"/>
    <property type="evidence" value="ECO:0007669"/>
    <property type="project" value="UniProtKB-KW"/>
</dbReference>
<dbReference type="InterPro" id="IPR005490">
    <property type="entry name" value="LD_TPept_cat_dom"/>
</dbReference>
<dbReference type="PROSITE" id="PS52029">
    <property type="entry name" value="LD_TPASE"/>
    <property type="match status" value="1"/>
</dbReference>
<dbReference type="PANTHER" id="PTHR36699:SF1">
    <property type="entry name" value="L,D-TRANSPEPTIDASE YAFK-RELATED"/>
    <property type="match status" value="1"/>
</dbReference>
<organism evidence="9">
    <name type="scientific">Desulfomonile tiedjei</name>
    <dbReference type="NCBI Taxonomy" id="2358"/>
    <lineage>
        <taxon>Bacteria</taxon>
        <taxon>Pseudomonadati</taxon>
        <taxon>Thermodesulfobacteriota</taxon>
        <taxon>Desulfomonilia</taxon>
        <taxon>Desulfomonilales</taxon>
        <taxon>Desulfomonilaceae</taxon>
        <taxon>Desulfomonile</taxon>
    </lineage>
</organism>
<dbReference type="CDD" id="cd16913">
    <property type="entry name" value="YkuD_like"/>
    <property type="match status" value="1"/>
</dbReference>
<feature type="active site" description="Nucleophile" evidence="7">
    <location>
        <position position="194"/>
    </location>
</feature>
<keyword evidence="4 7" id="KW-0133">Cell shape</keyword>
<evidence type="ECO:0000313" key="9">
    <source>
        <dbReference type="EMBL" id="HGH59954.1"/>
    </source>
</evidence>
<feature type="active site" description="Proton donor/acceptor" evidence="7">
    <location>
        <position position="168"/>
    </location>
</feature>
<dbReference type="GO" id="GO:0004180">
    <property type="term" value="F:carboxypeptidase activity"/>
    <property type="evidence" value="ECO:0007669"/>
    <property type="project" value="UniProtKB-ARBA"/>
</dbReference>
<dbReference type="GO" id="GO:0071555">
    <property type="term" value="P:cell wall organization"/>
    <property type="evidence" value="ECO:0007669"/>
    <property type="project" value="UniProtKB-UniRule"/>
</dbReference>
<evidence type="ECO:0000256" key="6">
    <source>
        <dbReference type="ARBA" id="ARBA00023316"/>
    </source>
</evidence>